<organism evidence="2 3">
    <name type="scientific">Streptomyces durbertensis</name>
    <dbReference type="NCBI Taxonomy" id="2448886"/>
    <lineage>
        <taxon>Bacteria</taxon>
        <taxon>Bacillati</taxon>
        <taxon>Actinomycetota</taxon>
        <taxon>Actinomycetes</taxon>
        <taxon>Kitasatosporales</taxon>
        <taxon>Streptomycetaceae</taxon>
        <taxon>Streptomyces</taxon>
    </lineage>
</organism>
<evidence type="ECO:0000313" key="3">
    <source>
        <dbReference type="Proteomes" id="UP000766698"/>
    </source>
</evidence>
<protein>
    <submittedName>
        <fullName evidence="2">Uncharacterized protein</fullName>
    </submittedName>
</protein>
<evidence type="ECO:0000313" key="2">
    <source>
        <dbReference type="EMBL" id="MBB1247160.1"/>
    </source>
</evidence>
<sequence>MNVEPPDEGPAGGTARRDPRRPPTGDPAATGRRPGWLLLAAFTLAFAAFEAAKHQGWTLPAAAVGAALPLLLTRVPGALP</sequence>
<gene>
    <name evidence="2" type="ORF">GL263_26970</name>
</gene>
<dbReference type="Proteomes" id="UP000766698">
    <property type="component" value="Unassembled WGS sequence"/>
</dbReference>
<feature type="region of interest" description="Disordered" evidence="1">
    <location>
        <begin position="1"/>
        <end position="32"/>
    </location>
</feature>
<keyword evidence="3" id="KW-1185">Reference proteome</keyword>
<reference evidence="3" key="1">
    <citation type="journal article" date="2020" name="Syst. Appl. Microbiol.">
        <title>Streptomyces alkaliterrae sp. nov., isolated from an alkaline soil, and emended descriptions of Streptomyces alkaliphilus, Streptomyces calidiresistens and Streptomyces durbertensis.</title>
        <authorList>
            <person name="Swiecimska M."/>
            <person name="Golinska P."/>
            <person name="Nouioui I."/>
            <person name="Wypij M."/>
            <person name="Rai M."/>
            <person name="Sangal V."/>
            <person name="Goodfellow M."/>
        </authorList>
    </citation>
    <scope>NUCLEOTIDE SEQUENCE [LARGE SCALE GENOMIC DNA]</scope>
    <source>
        <strain evidence="3">DSM 104538</strain>
    </source>
</reference>
<dbReference type="EMBL" id="WMLF01000809">
    <property type="protein sequence ID" value="MBB1247160.1"/>
    <property type="molecule type" value="Genomic_DNA"/>
</dbReference>
<name>A0ABR6EP89_9ACTN</name>
<proteinExistence type="predicted"/>
<evidence type="ECO:0000256" key="1">
    <source>
        <dbReference type="SAM" id="MobiDB-lite"/>
    </source>
</evidence>
<comment type="caution">
    <text evidence="2">The sequence shown here is derived from an EMBL/GenBank/DDBJ whole genome shotgun (WGS) entry which is preliminary data.</text>
</comment>
<feature type="non-terminal residue" evidence="2">
    <location>
        <position position="80"/>
    </location>
</feature>
<accession>A0ABR6EP89</accession>